<proteinExistence type="predicted"/>
<dbReference type="Proteomes" id="UP001242480">
    <property type="component" value="Unassembled WGS sequence"/>
</dbReference>
<reference evidence="1 2" key="1">
    <citation type="submission" date="2023-07" db="EMBL/GenBank/DDBJ databases">
        <title>Genomic Encyclopedia of Type Strains, Phase IV (KMG-IV): sequencing the most valuable type-strain genomes for metagenomic binning, comparative biology and taxonomic classification.</title>
        <authorList>
            <person name="Goeker M."/>
        </authorList>
    </citation>
    <scope>NUCLEOTIDE SEQUENCE [LARGE SCALE GENOMIC DNA]</scope>
    <source>
        <strain evidence="1 2">DSM 19619</strain>
    </source>
</reference>
<accession>A0ABU0J727</accession>
<keyword evidence="2" id="KW-1185">Reference proteome</keyword>
<evidence type="ECO:0000313" key="2">
    <source>
        <dbReference type="Proteomes" id="UP001242480"/>
    </source>
</evidence>
<organism evidence="1 2">
    <name type="scientific">Labrys wisconsinensis</name>
    <dbReference type="NCBI Taxonomy" id="425677"/>
    <lineage>
        <taxon>Bacteria</taxon>
        <taxon>Pseudomonadati</taxon>
        <taxon>Pseudomonadota</taxon>
        <taxon>Alphaproteobacteria</taxon>
        <taxon>Hyphomicrobiales</taxon>
        <taxon>Xanthobacteraceae</taxon>
        <taxon>Labrys</taxon>
    </lineage>
</organism>
<sequence>MQIGEPYSAKILDVDANDAHKVSPRIPRLTPMESNSIPDSACLVVVSVSDCPRSSLPNKDAPPI</sequence>
<name>A0ABU0J727_9HYPH</name>
<gene>
    <name evidence="1" type="ORF">QO011_003079</name>
</gene>
<evidence type="ECO:0000313" key="1">
    <source>
        <dbReference type="EMBL" id="MDQ0470063.1"/>
    </source>
</evidence>
<dbReference type="EMBL" id="JAUSVX010000005">
    <property type="protein sequence ID" value="MDQ0470063.1"/>
    <property type="molecule type" value="Genomic_DNA"/>
</dbReference>
<protein>
    <submittedName>
        <fullName evidence="1">Uncharacterized protein</fullName>
    </submittedName>
</protein>
<comment type="caution">
    <text evidence="1">The sequence shown here is derived from an EMBL/GenBank/DDBJ whole genome shotgun (WGS) entry which is preliminary data.</text>
</comment>